<name>A0AA85FMU4_9TREM</name>
<dbReference type="Proteomes" id="UP000050792">
    <property type="component" value="Unassembled WGS sequence"/>
</dbReference>
<dbReference type="WBParaSite" id="SRDH1_57020.1">
    <property type="protein sequence ID" value="SRDH1_57020.1"/>
    <property type="gene ID" value="SRDH1_57020"/>
</dbReference>
<sequence>MYKNGYAIERILRCKLDKDDFDHLLFWSGSLCHLDNDKPEFKHFIIGQQWLYTMNHPQRQLDNIIHFNSILGIECIGDLAMFLTCQITRNYNHICIEFVSKLNQQHRIGVISVNRTKQKVNFTDKIETKGKQCPIKDDGNIYQQDEILSSKVTWYQSNNEFGYMITKLIHLTDFQHPLTSNKQSISSLSSSPPPSGDNIETLIAKATRRNTIVYSTTAENEDLQQLMNMFKPFFKSDTIISMDTNLIQLDNHLRVVFENYPLYTCKGLPNKVITVMELLVTQLGQPTDMLGEVVVKWVEGIQTLLPMRLTGGYFGSLRLAPKQTECFVRSHLEYAIRTGREARFLMCVYFEEHWEDNLEDLRSSLNIQSPPPPRKLD</sequence>
<dbReference type="PANTHER" id="PTHR12922:SF7">
    <property type="entry name" value="UBIQUINONE BIOSYNTHESIS PROTEIN COQ4 HOMOLOG, MITOCHONDRIAL"/>
    <property type="match status" value="1"/>
</dbReference>
<reference evidence="3" key="2">
    <citation type="submission" date="2023-11" db="UniProtKB">
        <authorList>
            <consortium name="WormBaseParasite"/>
        </authorList>
    </citation>
    <scope>IDENTIFICATION</scope>
</reference>
<protein>
    <submittedName>
        <fullName evidence="3">Uncharacterized protein</fullName>
    </submittedName>
</protein>
<dbReference type="InterPro" id="IPR007715">
    <property type="entry name" value="Coq4"/>
</dbReference>
<dbReference type="GO" id="GO:0006744">
    <property type="term" value="P:ubiquinone biosynthetic process"/>
    <property type="evidence" value="ECO:0007669"/>
    <property type="project" value="UniProtKB-KW"/>
</dbReference>
<keyword evidence="2" id="KW-1185">Reference proteome</keyword>
<dbReference type="Pfam" id="PF15087">
    <property type="entry name" value="DUF4551"/>
    <property type="match status" value="1"/>
</dbReference>
<dbReference type="PANTHER" id="PTHR12922">
    <property type="entry name" value="UBIQUINONE BIOSYNTHESIS PROTEIN"/>
    <property type="match status" value="1"/>
</dbReference>
<proteinExistence type="predicted"/>
<keyword evidence="1" id="KW-0831">Ubiquinone biosynthesis</keyword>
<dbReference type="GO" id="GO:0005739">
    <property type="term" value="C:mitochondrion"/>
    <property type="evidence" value="ECO:0007669"/>
    <property type="project" value="TreeGrafter"/>
</dbReference>
<evidence type="ECO:0000313" key="3">
    <source>
        <dbReference type="WBParaSite" id="SRDH1_57020.1"/>
    </source>
</evidence>
<accession>A0AA85FMU4</accession>
<dbReference type="AlphaFoldDB" id="A0AA85FMU4"/>
<evidence type="ECO:0000256" key="1">
    <source>
        <dbReference type="ARBA" id="ARBA00022688"/>
    </source>
</evidence>
<dbReference type="Pfam" id="PF05019">
    <property type="entry name" value="Coq4"/>
    <property type="match status" value="1"/>
</dbReference>
<reference evidence="2" key="1">
    <citation type="submission" date="2022-06" db="EMBL/GenBank/DDBJ databases">
        <authorList>
            <person name="Berger JAMES D."/>
            <person name="Berger JAMES D."/>
        </authorList>
    </citation>
    <scope>NUCLEOTIDE SEQUENCE [LARGE SCALE GENOMIC DNA]</scope>
</reference>
<evidence type="ECO:0000313" key="2">
    <source>
        <dbReference type="Proteomes" id="UP000050792"/>
    </source>
</evidence>
<dbReference type="InterPro" id="IPR027878">
    <property type="entry name" value="DUF4551"/>
</dbReference>
<organism evidence="2 3">
    <name type="scientific">Schistosoma rodhaini</name>
    <dbReference type="NCBI Taxonomy" id="6188"/>
    <lineage>
        <taxon>Eukaryota</taxon>
        <taxon>Metazoa</taxon>
        <taxon>Spiralia</taxon>
        <taxon>Lophotrochozoa</taxon>
        <taxon>Platyhelminthes</taxon>
        <taxon>Trematoda</taxon>
        <taxon>Digenea</taxon>
        <taxon>Strigeidida</taxon>
        <taxon>Schistosomatoidea</taxon>
        <taxon>Schistosomatidae</taxon>
        <taxon>Schistosoma</taxon>
    </lineage>
</organism>